<accession>A0AAD7AYN0</accession>
<organism evidence="2 3">
    <name type="scientific">Roridomyces roridus</name>
    <dbReference type="NCBI Taxonomy" id="1738132"/>
    <lineage>
        <taxon>Eukaryota</taxon>
        <taxon>Fungi</taxon>
        <taxon>Dikarya</taxon>
        <taxon>Basidiomycota</taxon>
        <taxon>Agaricomycotina</taxon>
        <taxon>Agaricomycetes</taxon>
        <taxon>Agaricomycetidae</taxon>
        <taxon>Agaricales</taxon>
        <taxon>Marasmiineae</taxon>
        <taxon>Mycenaceae</taxon>
        <taxon>Roridomyces</taxon>
    </lineage>
</organism>
<dbReference type="EMBL" id="JARKIF010000107">
    <property type="protein sequence ID" value="KAJ7604338.1"/>
    <property type="molecule type" value="Genomic_DNA"/>
</dbReference>
<keyword evidence="3" id="KW-1185">Reference proteome</keyword>
<evidence type="ECO:0000313" key="3">
    <source>
        <dbReference type="Proteomes" id="UP001221142"/>
    </source>
</evidence>
<evidence type="ECO:0000256" key="1">
    <source>
        <dbReference type="SAM" id="Coils"/>
    </source>
</evidence>
<protein>
    <recommendedName>
        <fullName evidence="4">F-box domain-containing protein</fullName>
    </recommendedName>
</protein>
<dbReference type="AlphaFoldDB" id="A0AAD7AYN0"/>
<sequence length="253" mass="28668">MSGLSFTTSVARSAARDRIAELDLEIEDFQRSLEMRQLERRRLRDALASYSYPVLTLPAEVTSEIFMQFLPPFRQRPSLVGPLSPSLLLRICRRWRDIALSTPALWSTMTLDIEFEDEKLHEHQLGLLHSWLQRSGHCPLSIALVGSYSTRCTPSITALAKAILAHASRFRDMDICVPLQDLEHFTVPMPLLRSVTVGPTQYPPANTHVPGHLQRKLFLHAPRLTDVVLSNLFNPFSITLPWSQITSLTATLF</sequence>
<feature type="non-terminal residue" evidence="2">
    <location>
        <position position="253"/>
    </location>
</feature>
<feature type="coiled-coil region" evidence="1">
    <location>
        <begin position="12"/>
        <end position="39"/>
    </location>
</feature>
<dbReference type="Proteomes" id="UP001221142">
    <property type="component" value="Unassembled WGS sequence"/>
</dbReference>
<evidence type="ECO:0000313" key="2">
    <source>
        <dbReference type="EMBL" id="KAJ7604338.1"/>
    </source>
</evidence>
<proteinExistence type="predicted"/>
<evidence type="ECO:0008006" key="4">
    <source>
        <dbReference type="Google" id="ProtNLM"/>
    </source>
</evidence>
<gene>
    <name evidence="2" type="ORF">FB45DRAFT_850887</name>
</gene>
<comment type="caution">
    <text evidence="2">The sequence shown here is derived from an EMBL/GenBank/DDBJ whole genome shotgun (WGS) entry which is preliminary data.</text>
</comment>
<reference evidence="2" key="1">
    <citation type="submission" date="2023-03" db="EMBL/GenBank/DDBJ databases">
        <title>Massive genome expansion in bonnet fungi (Mycena s.s.) driven by repeated elements and novel gene families across ecological guilds.</title>
        <authorList>
            <consortium name="Lawrence Berkeley National Laboratory"/>
            <person name="Harder C.B."/>
            <person name="Miyauchi S."/>
            <person name="Viragh M."/>
            <person name="Kuo A."/>
            <person name="Thoen E."/>
            <person name="Andreopoulos B."/>
            <person name="Lu D."/>
            <person name="Skrede I."/>
            <person name="Drula E."/>
            <person name="Henrissat B."/>
            <person name="Morin E."/>
            <person name="Kohler A."/>
            <person name="Barry K."/>
            <person name="LaButti K."/>
            <person name="Morin E."/>
            <person name="Salamov A."/>
            <person name="Lipzen A."/>
            <person name="Mereny Z."/>
            <person name="Hegedus B."/>
            <person name="Baldrian P."/>
            <person name="Stursova M."/>
            <person name="Weitz H."/>
            <person name="Taylor A."/>
            <person name="Grigoriev I.V."/>
            <person name="Nagy L.G."/>
            <person name="Martin F."/>
            <person name="Kauserud H."/>
        </authorList>
    </citation>
    <scope>NUCLEOTIDE SEQUENCE</scope>
    <source>
        <strain evidence="2">9284</strain>
    </source>
</reference>
<name>A0AAD7AYN0_9AGAR</name>
<keyword evidence="1" id="KW-0175">Coiled coil</keyword>